<accession>A0ABN9Y6X9</accession>
<keyword evidence="2" id="KW-1185">Reference proteome</keyword>
<evidence type="ECO:0000313" key="2">
    <source>
        <dbReference type="Proteomes" id="UP001189429"/>
    </source>
</evidence>
<gene>
    <name evidence="1" type="ORF">PCOR1329_LOCUS82003</name>
</gene>
<reference evidence="1" key="1">
    <citation type="submission" date="2023-10" db="EMBL/GenBank/DDBJ databases">
        <authorList>
            <person name="Chen Y."/>
            <person name="Shah S."/>
            <person name="Dougan E. K."/>
            <person name="Thang M."/>
            <person name="Chan C."/>
        </authorList>
    </citation>
    <scope>NUCLEOTIDE SEQUENCE [LARGE SCALE GENOMIC DNA]</scope>
</reference>
<proteinExistence type="predicted"/>
<comment type="caution">
    <text evidence="1">The sequence shown here is derived from an EMBL/GenBank/DDBJ whole genome shotgun (WGS) entry which is preliminary data.</text>
</comment>
<evidence type="ECO:0000313" key="1">
    <source>
        <dbReference type="EMBL" id="CAK0906811.1"/>
    </source>
</evidence>
<dbReference type="EMBL" id="CAUYUJ010021749">
    <property type="protein sequence ID" value="CAK0906811.1"/>
    <property type="molecule type" value="Genomic_DNA"/>
</dbReference>
<protein>
    <submittedName>
        <fullName evidence="1">Uncharacterized protein</fullName>
    </submittedName>
</protein>
<sequence length="240" mass="25393">MDLDMDLDVLHPRRRWCIGGADLINYCFIWEASSSGLPAAPHESQAAALVGVRAGQPKAMPFERARPRTETETAGARINSDACPFCTGSVVRTAAGAAGFGQRLLLSIASVVLSSSWTCQATHIQIFYTFPLLVLFPSWPCLGAGALPPVARRKCHWSLLLPPGPQAEQRRHAVAEAGCRGRATPAPPTSSCCGPTHPPPWAWTPLGAPCLSSFSSSSSSSSSALASHLRGGVRDMFVAC</sequence>
<dbReference type="Proteomes" id="UP001189429">
    <property type="component" value="Unassembled WGS sequence"/>
</dbReference>
<organism evidence="1 2">
    <name type="scientific">Prorocentrum cordatum</name>
    <dbReference type="NCBI Taxonomy" id="2364126"/>
    <lineage>
        <taxon>Eukaryota</taxon>
        <taxon>Sar</taxon>
        <taxon>Alveolata</taxon>
        <taxon>Dinophyceae</taxon>
        <taxon>Prorocentrales</taxon>
        <taxon>Prorocentraceae</taxon>
        <taxon>Prorocentrum</taxon>
    </lineage>
</organism>
<name>A0ABN9Y6X9_9DINO</name>